<dbReference type="AlphaFoldDB" id="A0A2R5GHG6"/>
<comment type="similarity">
    <text evidence="1">Belongs to the cytochrome P450 family.</text>
</comment>
<dbReference type="Proteomes" id="UP000241890">
    <property type="component" value="Unassembled WGS sequence"/>
</dbReference>
<gene>
    <name evidence="7" type="ORF">FCC1311_080581</name>
</gene>
<comment type="cofactor">
    <cofactor evidence="5">
        <name>heme</name>
        <dbReference type="ChEBI" id="CHEBI:30413"/>
    </cofactor>
</comment>
<keyword evidence="6" id="KW-0812">Transmembrane</keyword>
<keyword evidence="4 5" id="KW-0408">Iron</keyword>
<sequence>MGAAWTKVRAALRAYACFAVVHSLVKIVYVIWKTKRQMRQLRHVPGADLDVLVKKYRENITRIHDFKAAFHQEFPGAKLIKTHGPEPELMVRDPEFIKHFLKTEFDRNTKMSTGQDNVFDMMGEWLGDEGIFVIRHGSSLPEDNAIWIHQRKTAAKLFTRGNFQDLMWESFAAKLKILTRVLEEHAESGQPIDLQKKFFSFTFDSIQKIFYARDVDSVSGDTDPYAFAFDGAHRVLMTFHFTMLPLYVLIKYAFPFPFGRLIPNRREWNPLWWLVQQLSPVHKEFREHCKYLKDVTEGYVQEARRADPKTLDSRRDLLAHFLRSQRDGEMLSDKRLSDIILNFIIAGRDTSACTLSWMFLYLAKNPKVQEKAAAEAREAFGDRIPRLEDLDPEKVPYLHGVLYETLRLAPPVPEDTKIVSEEVVFPDGTRALPGVRLSFSPFSIGRDPERFEDPLSFRPERWIPWTPFRQDPDFSYKFPVFQSGHRICLGANMAQFEIKMVAATLLSRFSFELTPGQDPDAFQYARMITISVCNDLEQTSHELQLVVKRRE</sequence>
<keyword evidence="2 5" id="KW-0479">Metal-binding</keyword>
<evidence type="ECO:0000313" key="8">
    <source>
        <dbReference type="Proteomes" id="UP000241890"/>
    </source>
</evidence>
<feature type="binding site" description="axial binding residue" evidence="5">
    <location>
        <position position="488"/>
    </location>
    <ligand>
        <name>heme</name>
        <dbReference type="ChEBI" id="CHEBI:30413"/>
    </ligand>
    <ligandPart>
        <name>Fe</name>
        <dbReference type="ChEBI" id="CHEBI:18248"/>
    </ligandPart>
</feature>
<keyword evidence="8" id="KW-1185">Reference proteome</keyword>
<dbReference type="PANTHER" id="PTHR24296">
    <property type="entry name" value="CYTOCHROME P450"/>
    <property type="match status" value="1"/>
</dbReference>
<dbReference type="GO" id="GO:0005506">
    <property type="term" value="F:iron ion binding"/>
    <property type="evidence" value="ECO:0007669"/>
    <property type="project" value="InterPro"/>
</dbReference>
<feature type="transmembrane region" description="Helical" evidence="6">
    <location>
        <begin position="12"/>
        <end position="32"/>
    </location>
</feature>
<feature type="transmembrane region" description="Helical" evidence="6">
    <location>
        <begin position="235"/>
        <end position="254"/>
    </location>
</feature>
<dbReference type="PRINTS" id="PR00385">
    <property type="entry name" value="P450"/>
</dbReference>
<dbReference type="InterPro" id="IPR036396">
    <property type="entry name" value="Cyt_P450_sf"/>
</dbReference>
<organism evidence="7 8">
    <name type="scientific">Hondaea fermentalgiana</name>
    <dbReference type="NCBI Taxonomy" id="2315210"/>
    <lineage>
        <taxon>Eukaryota</taxon>
        <taxon>Sar</taxon>
        <taxon>Stramenopiles</taxon>
        <taxon>Bigyra</taxon>
        <taxon>Labyrinthulomycetes</taxon>
        <taxon>Thraustochytrida</taxon>
        <taxon>Thraustochytriidae</taxon>
        <taxon>Hondaea</taxon>
    </lineage>
</organism>
<dbReference type="GO" id="GO:0004497">
    <property type="term" value="F:monooxygenase activity"/>
    <property type="evidence" value="ECO:0007669"/>
    <property type="project" value="InterPro"/>
</dbReference>
<dbReference type="GO" id="GO:0016705">
    <property type="term" value="F:oxidoreductase activity, acting on paired donors, with incorporation or reduction of molecular oxygen"/>
    <property type="evidence" value="ECO:0007669"/>
    <property type="project" value="InterPro"/>
</dbReference>
<protein>
    <submittedName>
        <fullName evidence="7">Cytochrome P450 86A7</fullName>
    </submittedName>
</protein>
<keyword evidence="6" id="KW-0472">Membrane</keyword>
<keyword evidence="3" id="KW-0560">Oxidoreductase</keyword>
<dbReference type="Gene3D" id="1.10.630.10">
    <property type="entry name" value="Cytochrome P450"/>
    <property type="match status" value="1"/>
</dbReference>
<evidence type="ECO:0000256" key="2">
    <source>
        <dbReference type="ARBA" id="ARBA00022723"/>
    </source>
</evidence>
<comment type="caution">
    <text evidence="7">The sequence shown here is derived from an EMBL/GenBank/DDBJ whole genome shotgun (WGS) entry which is preliminary data.</text>
</comment>
<dbReference type="EMBL" id="BEYU01000065">
    <property type="protein sequence ID" value="GBG29779.1"/>
    <property type="molecule type" value="Genomic_DNA"/>
</dbReference>
<dbReference type="PRINTS" id="PR00463">
    <property type="entry name" value="EP450I"/>
</dbReference>
<evidence type="ECO:0000256" key="4">
    <source>
        <dbReference type="ARBA" id="ARBA00023004"/>
    </source>
</evidence>
<dbReference type="OrthoDB" id="1470350at2759"/>
<dbReference type="InterPro" id="IPR001128">
    <property type="entry name" value="Cyt_P450"/>
</dbReference>
<reference evidence="7 8" key="1">
    <citation type="submission" date="2017-12" db="EMBL/GenBank/DDBJ databases">
        <title>Sequencing, de novo assembly and annotation of complete genome of a new Thraustochytrid species, strain FCC1311.</title>
        <authorList>
            <person name="Sedici K."/>
            <person name="Godart F."/>
            <person name="Aiese Cigliano R."/>
            <person name="Sanseverino W."/>
            <person name="Barakat M."/>
            <person name="Ortet P."/>
            <person name="Marechal E."/>
            <person name="Cagnac O."/>
            <person name="Amato A."/>
        </authorList>
    </citation>
    <scope>NUCLEOTIDE SEQUENCE [LARGE SCALE GENOMIC DNA]</scope>
</reference>
<keyword evidence="5" id="KW-0349">Heme</keyword>
<evidence type="ECO:0000256" key="1">
    <source>
        <dbReference type="ARBA" id="ARBA00010617"/>
    </source>
</evidence>
<dbReference type="Pfam" id="PF00067">
    <property type="entry name" value="p450"/>
    <property type="match status" value="2"/>
</dbReference>
<proteinExistence type="inferred from homology"/>
<evidence type="ECO:0000256" key="5">
    <source>
        <dbReference type="PIRSR" id="PIRSR602401-1"/>
    </source>
</evidence>
<dbReference type="InParanoid" id="A0A2R5GHG6"/>
<evidence type="ECO:0000256" key="3">
    <source>
        <dbReference type="ARBA" id="ARBA00023002"/>
    </source>
</evidence>
<keyword evidence="6" id="KW-1133">Transmembrane helix</keyword>
<evidence type="ECO:0000256" key="6">
    <source>
        <dbReference type="SAM" id="Phobius"/>
    </source>
</evidence>
<evidence type="ECO:0000313" key="7">
    <source>
        <dbReference type="EMBL" id="GBG29779.1"/>
    </source>
</evidence>
<dbReference type="GO" id="GO:0020037">
    <property type="term" value="F:heme binding"/>
    <property type="evidence" value="ECO:0007669"/>
    <property type="project" value="InterPro"/>
</dbReference>
<accession>A0A2R5GHG6</accession>
<dbReference type="SUPFAM" id="SSF48264">
    <property type="entry name" value="Cytochrome P450"/>
    <property type="match status" value="1"/>
</dbReference>
<name>A0A2R5GHG6_9STRA</name>
<dbReference type="InterPro" id="IPR002401">
    <property type="entry name" value="Cyt_P450_E_grp-I"/>
</dbReference>